<evidence type="ECO:0000313" key="2">
    <source>
        <dbReference type="EMBL" id="CAH8244738.1"/>
    </source>
</evidence>
<dbReference type="EMBL" id="CALYLO010000002">
    <property type="protein sequence ID" value="CAH8244738.1"/>
    <property type="molecule type" value="Genomic_DNA"/>
</dbReference>
<gene>
    <name evidence="2" type="ORF">WJ0W_001968</name>
</gene>
<proteinExistence type="predicted"/>
<keyword evidence="1" id="KW-0472">Membrane</keyword>
<sequence>MSGNGNPAQLILCLLVPLYAVVLAMLGSGSHRFFACGLRRVHNQAVILLMLILFGVALLVMEWLYEM</sequence>
<dbReference type="RefSeq" id="WP_213427308.1">
    <property type="nucleotide sequence ID" value="NZ_AP031286.1"/>
</dbReference>
<keyword evidence="1" id="KW-1133">Transmembrane helix</keyword>
<keyword evidence="3" id="KW-1185">Reference proteome</keyword>
<keyword evidence="1" id="KW-0812">Transmembrane</keyword>
<organism evidence="2 3">
    <name type="scientific">Paenibacillus melissococcoides</name>
    <dbReference type="NCBI Taxonomy" id="2912268"/>
    <lineage>
        <taxon>Bacteria</taxon>
        <taxon>Bacillati</taxon>
        <taxon>Bacillota</taxon>
        <taxon>Bacilli</taxon>
        <taxon>Bacillales</taxon>
        <taxon>Paenibacillaceae</taxon>
        <taxon>Paenibacillus</taxon>
    </lineage>
</organism>
<evidence type="ECO:0000256" key="1">
    <source>
        <dbReference type="SAM" id="Phobius"/>
    </source>
</evidence>
<evidence type="ECO:0000313" key="3">
    <source>
        <dbReference type="Proteomes" id="UP001154322"/>
    </source>
</evidence>
<name>A0ABN8U174_9BACL</name>
<comment type="caution">
    <text evidence="2">The sequence shown here is derived from an EMBL/GenBank/DDBJ whole genome shotgun (WGS) entry which is preliminary data.</text>
</comment>
<reference evidence="2" key="1">
    <citation type="submission" date="2022-06" db="EMBL/GenBank/DDBJ databases">
        <authorList>
            <person name="Dietemann V."/>
            <person name="Ory F."/>
            <person name="Dainat B."/>
            <person name="Oberhansli S."/>
        </authorList>
    </citation>
    <scope>NUCLEOTIDE SEQUENCE</scope>
    <source>
        <strain evidence="2">Ena-SAMPLE-TAB-26-04-2022-14:26:32:270-5432</strain>
    </source>
</reference>
<accession>A0ABN8U174</accession>
<dbReference type="Proteomes" id="UP001154322">
    <property type="component" value="Unassembled WGS sequence"/>
</dbReference>
<protein>
    <submittedName>
        <fullName evidence="2">Uncharacterized protein</fullName>
    </submittedName>
</protein>
<feature type="transmembrane region" description="Helical" evidence="1">
    <location>
        <begin position="6"/>
        <end position="26"/>
    </location>
</feature>
<feature type="transmembrane region" description="Helical" evidence="1">
    <location>
        <begin position="46"/>
        <end position="65"/>
    </location>
</feature>